<protein>
    <submittedName>
        <fullName evidence="2">Uncharacterized protein</fullName>
    </submittedName>
</protein>
<dbReference type="AlphaFoldDB" id="A0A2V5J3A8"/>
<dbReference type="PROSITE" id="PS50088">
    <property type="entry name" value="ANK_REPEAT"/>
    <property type="match status" value="1"/>
</dbReference>
<dbReference type="InterPro" id="IPR036770">
    <property type="entry name" value="Ankyrin_rpt-contain_sf"/>
</dbReference>
<accession>A0A2V5J3A8</accession>
<reference evidence="2 3" key="1">
    <citation type="submission" date="2018-02" db="EMBL/GenBank/DDBJ databases">
        <title>The genomes of Aspergillus section Nigri reveals drivers in fungal speciation.</title>
        <authorList>
            <consortium name="DOE Joint Genome Institute"/>
            <person name="Vesth T.C."/>
            <person name="Nybo J."/>
            <person name="Theobald S."/>
            <person name="Brandl J."/>
            <person name="Frisvad J.C."/>
            <person name="Nielsen K.F."/>
            <person name="Lyhne E.K."/>
            <person name="Kogle M.E."/>
            <person name="Kuo A."/>
            <person name="Riley R."/>
            <person name="Clum A."/>
            <person name="Nolan M."/>
            <person name="Lipzen A."/>
            <person name="Salamov A."/>
            <person name="Henrissat B."/>
            <person name="Wiebenga A."/>
            <person name="De vries R.P."/>
            <person name="Grigoriev I.V."/>
            <person name="Mortensen U.H."/>
            <person name="Andersen M.R."/>
            <person name="Baker S.E."/>
        </authorList>
    </citation>
    <scope>NUCLEOTIDE SEQUENCE [LARGE SCALE GENOMIC DNA]</scope>
    <source>
        <strain evidence="2 3">CBS 114.80</strain>
    </source>
</reference>
<sequence length="173" mass="19047">MTKREALQGLFTQKILCEISEGQLDSCSLLVPITDELEAHVSTPRTSAGHLEDIMAVTVKNPCHCVMSFSGRIRICQQFLSPNLPGPVFHRLNGQELIIAVCTGHLEVVRALISRGCDVNSYNEAAETPLFAAFKLGRLTLLGCSWTKEPAQTLVALRATHWPPLQHGEMSRL</sequence>
<organism evidence="2 3">
    <name type="scientific">Aspergillus indologenus CBS 114.80</name>
    <dbReference type="NCBI Taxonomy" id="1450541"/>
    <lineage>
        <taxon>Eukaryota</taxon>
        <taxon>Fungi</taxon>
        <taxon>Dikarya</taxon>
        <taxon>Ascomycota</taxon>
        <taxon>Pezizomycotina</taxon>
        <taxon>Eurotiomycetes</taxon>
        <taxon>Eurotiomycetidae</taxon>
        <taxon>Eurotiales</taxon>
        <taxon>Aspergillaceae</taxon>
        <taxon>Aspergillus</taxon>
        <taxon>Aspergillus subgen. Circumdati</taxon>
    </lineage>
</organism>
<dbReference type="InterPro" id="IPR002110">
    <property type="entry name" value="Ankyrin_rpt"/>
</dbReference>
<keyword evidence="1" id="KW-0040">ANK repeat</keyword>
<gene>
    <name evidence="2" type="ORF">BP00DRAFT_425384</name>
</gene>
<feature type="repeat" description="ANK" evidence="1">
    <location>
        <begin position="92"/>
        <end position="124"/>
    </location>
</feature>
<evidence type="ECO:0000256" key="1">
    <source>
        <dbReference type="PROSITE-ProRule" id="PRU00023"/>
    </source>
</evidence>
<name>A0A2V5J3A8_9EURO</name>
<evidence type="ECO:0000313" key="2">
    <source>
        <dbReference type="EMBL" id="PYI31787.1"/>
    </source>
</evidence>
<dbReference type="SUPFAM" id="SSF48403">
    <property type="entry name" value="Ankyrin repeat"/>
    <property type="match status" value="1"/>
</dbReference>
<evidence type="ECO:0000313" key="3">
    <source>
        <dbReference type="Proteomes" id="UP000248817"/>
    </source>
</evidence>
<dbReference type="Pfam" id="PF00023">
    <property type="entry name" value="Ank"/>
    <property type="match status" value="1"/>
</dbReference>
<dbReference type="Proteomes" id="UP000248817">
    <property type="component" value="Unassembled WGS sequence"/>
</dbReference>
<proteinExistence type="predicted"/>
<keyword evidence="3" id="KW-1185">Reference proteome</keyword>
<dbReference type="EMBL" id="KZ825499">
    <property type="protein sequence ID" value="PYI31787.1"/>
    <property type="molecule type" value="Genomic_DNA"/>
</dbReference>
<dbReference type="Gene3D" id="1.25.40.20">
    <property type="entry name" value="Ankyrin repeat-containing domain"/>
    <property type="match status" value="1"/>
</dbReference>